<name>A0ABU3P4A6_9FIRM</name>
<evidence type="ECO:0008006" key="3">
    <source>
        <dbReference type="Google" id="ProtNLM"/>
    </source>
</evidence>
<keyword evidence="2" id="KW-1185">Reference proteome</keyword>
<dbReference type="Proteomes" id="UP001254848">
    <property type="component" value="Unassembled WGS sequence"/>
</dbReference>
<dbReference type="Gene3D" id="3.40.50.2000">
    <property type="entry name" value="Glycogen Phosphorylase B"/>
    <property type="match status" value="2"/>
</dbReference>
<accession>A0ABU3P4A6</accession>
<organism evidence="1 2">
    <name type="scientific">Anaeroselena agilis</name>
    <dbReference type="NCBI Taxonomy" id="3063788"/>
    <lineage>
        <taxon>Bacteria</taxon>
        <taxon>Bacillati</taxon>
        <taxon>Bacillota</taxon>
        <taxon>Negativicutes</taxon>
        <taxon>Acetonemataceae</taxon>
        <taxon>Anaeroselena</taxon>
    </lineage>
</organism>
<dbReference type="SUPFAM" id="SSF53756">
    <property type="entry name" value="UDP-Glycosyltransferase/glycogen phosphorylase"/>
    <property type="match status" value="1"/>
</dbReference>
<proteinExistence type="predicted"/>
<protein>
    <recommendedName>
        <fullName evidence="3">Glycosyltransferase subfamily 4-like N-terminal domain-containing protein</fullName>
    </recommendedName>
</protein>
<evidence type="ECO:0000313" key="1">
    <source>
        <dbReference type="EMBL" id="MDT8903862.1"/>
    </source>
</evidence>
<comment type="caution">
    <text evidence="1">The sequence shown here is derived from an EMBL/GenBank/DDBJ whole genome shotgun (WGS) entry which is preliminary data.</text>
</comment>
<dbReference type="RefSeq" id="WP_413782304.1">
    <property type="nucleotide sequence ID" value="NZ_JAUOZS010000001.1"/>
</dbReference>
<evidence type="ECO:0000313" key="2">
    <source>
        <dbReference type="Proteomes" id="UP001254848"/>
    </source>
</evidence>
<gene>
    <name evidence="1" type="ORF">Q4T40_21740</name>
</gene>
<sequence length="365" mass="42360">MKIAYLLTHDIRQEDGVTKKITQQAKIWRAMGHEVEVFAIINVKEPLSDYCNGHRLFHNSMWLAEPRNLVKSIRSYKPEIIYLRFEPFKPFMNLLVRQYPTVIEINSDDISEYRLRAKNNIKGKLLYYYNLLTRRILLKRVAGLIGVTEELLTLPENRKSRKLSLVVPNGIDLKQFGTLKVPKDNSIPQLVFLCSNDQPWQGTDKLIRLARNSIGKLAFHIIGVSPDKTAPPNMTYYGYLHKEGYEAIMKLSDIGIGTLALHRKNMNEACPLKVREYLAYGLPVIIGYNDTAFMGQEGLPNWMLEIPNTENNIDDYLMQIIDFSYKMKNFVLPKKNISFIDYNELEEKRLSFMASILALQRHEKE</sequence>
<reference evidence="1 2" key="1">
    <citation type="submission" date="2023-07" db="EMBL/GenBank/DDBJ databases">
        <title>The novel representative of Negativicutes class, Anaeroselena agilis gen. nov. sp. nov.</title>
        <authorList>
            <person name="Prokofeva M.I."/>
            <person name="Elcheninov A.G."/>
            <person name="Klyukina A."/>
            <person name="Kublanov I.V."/>
            <person name="Frolov E.N."/>
            <person name="Podosokorskaya O.A."/>
        </authorList>
    </citation>
    <scope>NUCLEOTIDE SEQUENCE [LARGE SCALE GENOMIC DNA]</scope>
    <source>
        <strain evidence="1 2">4137-cl</strain>
    </source>
</reference>
<dbReference type="EMBL" id="JAUOZS010000001">
    <property type="protein sequence ID" value="MDT8903862.1"/>
    <property type="molecule type" value="Genomic_DNA"/>
</dbReference>